<feature type="region of interest" description="Disordered" evidence="1">
    <location>
        <begin position="192"/>
        <end position="222"/>
    </location>
</feature>
<accession>A0A0A1UR79</accession>
<dbReference type="OrthoDB" id="10361688at2759"/>
<name>A0A0A1UR79_9HYPO</name>
<dbReference type="eggNOG" id="KOG2260">
    <property type="taxonomic scope" value="Eukaryota"/>
</dbReference>
<dbReference type="HOGENOM" id="CLU_066270_0_0_1"/>
<dbReference type="Gene3D" id="1.20.58.610">
    <property type="entry name" value="Cdc37, Hsp90 binding domain"/>
    <property type="match status" value="1"/>
</dbReference>
<protein>
    <submittedName>
        <fullName evidence="3">CDC37 Hsp90 binding domain protein</fullName>
    </submittedName>
</protein>
<dbReference type="InterPro" id="IPR038189">
    <property type="entry name" value="Cdc37_Hsp90-bd_sf"/>
</dbReference>
<reference evidence="3 4" key="1">
    <citation type="submission" date="2014-02" db="EMBL/GenBank/DDBJ databases">
        <title>The genome sequence of the entomopathogenic fungus Metarhizium robertsii ARSEF 2575.</title>
        <authorList>
            <person name="Giuliano Garisto Donzelli B."/>
            <person name="Roe B.A."/>
            <person name="Macmil S.L."/>
            <person name="Krasnoff S.B."/>
            <person name="Gibson D.M."/>
        </authorList>
    </citation>
    <scope>NUCLEOTIDE SEQUENCE [LARGE SCALE GENOMIC DNA]</scope>
    <source>
        <strain evidence="3 4">ARSEF 2575</strain>
    </source>
</reference>
<evidence type="ECO:0000313" key="3">
    <source>
        <dbReference type="EMBL" id="EXU97782.1"/>
    </source>
</evidence>
<dbReference type="Pfam" id="PF08565">
    <property type="entry name" value="CDC37_M"/>
    <property type="match status" value="1"/>
</dbReference>
<feature type="compositionally biased region" description="Basic and acidic residues" evidence="1">
    <location>
        <begin position="195"/>
        <end position="206"/>
    </location>
</feature>
<feature type="domain" description="Cdc37 Hsp90 binding" evidence="2">
    <location>
        <begin position="193"/>
        <end position="354"/>
    </location>
</feature>
<dbReference type="SMART" id="SM01070">
    <property type="entry name" value="CDC37_M"/>
    <property type="match status" value="1"/>
</dbReference>
<dbReference type="AlphaFoldDB" id="A0A0A1UR79"/>
<dbReference type="InterPro" id="IPR013874">
    <property type="entry name" value="Cdc37_Hsp90-bd"/>
</dbReference>
<evidence type="ECO:0000256" key="1">
    <source>
        <dbReference type="SAM" id="MobiDB-lite"/>
    </source>
</evidence>
<sequence>MDDDKERDEWEVSNYTQINVDLRMDSPSFRRAMREMQAKIDQDRRGRMKQIDALKDERAINDILMKYWEAFVSSELEIQETRIHNWAQTAFQAVANLAPCKPGEDGRLPWSEGALDKSQFLSITSRVILSCLELMEKSPDEKNMDKYEPHEDLFRHDGLIREFRTQLVNDMNRSKNEHCRKTRKENYFIPLDSPHASEAKPGEAAKPELLIPNRDPNQTTAAPDTRNGIEALFPKHKGQDSPSAAAMEFANILPLGCHASRDYISSHPEILDEFESTGLFIVAVETALRGTDDEKAWRLVHQAEVLDRCRALGPDDFTEFFDKDIMLDYDIYMNFLMAAKERYWRILELRDALRERVSASSGISNNHYVPERRHAMKRSEPEYQFQTAKMGRCGKRGLRISTGSTLGSRPRWSSKSTEALSRKLEMMDLGRC</sequence>
<organism evidence="3 4">
    <name type="scientific">Metarhizium robertsii</name>
    <dbReference type="NCBI Taxonomy" id="568076"/>
    <lineage>
        <taxon>Eukaryota</taxon>
        <taxon>Fungi</taxon>
        <taxon>Dikarya</taxon>
        <taxon>Ascomycota</taxon>
        <taxon>Pezizomycotina</taxon>
        <taxon>Sordariomycetes</taxon>
        <taxon>Hypocreomycetidae</taxon>
        <taxon>Hypocreales</taxon>
        <taxon>Clavicipitaceae</taxon>
        <taxon>Metarhizium</taxon>
    </lineage>
</organism>
<evidence type="ECO:0000259" key="2">
    <source>
        <dbReference type="SMART" id="SM01070"/>
    </source>
</evidence>
<gene>
    <name evidence="3" type="ORF">X797_009167</name>
</gene>
<comment type="caution">
    <text evidence="3">The sequence shown here is derived from an EMBL/GenBank/DDBJ whole genome shotgun (WGS) entry which is preliminary data.</text>
</comment>
<dbReference type="EMBL" id="JELW01000033">
    <property type="protein sequence ID" value="EXU97782.1"/>
    <property type="molecule type" value="Genomic_DNA"/>
</dbReference>
<dbReference type="Proteomes" id="UP000030151">
    <property type="component" value="Unassembled WGS sequence"/>
</dbReference>
<evidence type="ECO:0000313" key="4">
    <source>
        <dbReference type="Proteomes" id="UP000030151"/>
    </source>
</evidence>
<proteinExistence type="predicted"/>
<dbReference type="SUPFAM" id="SSF101391">
    <property type="entry name" value="Hsp90 co-chaperone CDC37"/>
    <property type="match status" value="1"/>
</dbReference>